<dbReference type="AlphaFoldDB" id="A0A7W6FX68"/>
<feature type="binding site" evidence="10">
    <location>
        <position position="97"/>
    </location>
    <ligand>
        <name>Mg(2+)</name>
        <dbReference type="ChEBI" id="CHEBI:18420"/>
        <label>1</label>
    </ligand>
</feature>
<evidence type="ECO:0000256" key="3">
    <source>
        <dbReference type="ARBA" id="ARBA00011245"/>
    </source>
</evidence>
<dbReference type="GO" id="GO:0043137">
    <property type="term" value="P:DNA replication, removal of RNA primer"/>
    <property type="evidence" value="ECO:0007669"/>
    <property type="project" value="TreeGrafter"/>
</dbReference>
<dbReference type="SUPFAM" id="SSF53098">
    <property type="entry name" value="Ribonuclease H-like"/>
    <property type="match status" value="1"/>
</dbReference>
<comment type="function">
    <text evidence="10">Endonuclease that specifically degrades the RNA of RNA-DNA hybrids.</text>
</comment>
<evidence type="ECO:0000256" key="4">
    <source>
        <dbReference type="ARBA" id="ARBA00012180"/>
    </source>
</evidence>
<dbReference type="RefSeq" id="WP_183193317.1">
    <property type="nucleotide sequence ID" value="NZ_JACIDO010000011.1"/>
</dbReference>
<dbReference type="EC" id="3.1.26.4" evidence="4 10"/>
<dbReference type="PROSITE" id="PS50879">
    <property type="entry name" value="RNASE_H_1"/>
    <property type="match status" value="1"/>
</dbReference>
<dbReference type="GO" id="GO:0003676">
    <property type="term" value="F:nucleic acid binding"/>
    <property type="evidence" value="ECO:0007669"/>
    <property type="project" value="InterPro"/>
</dbReference>
<dbReference type="InterPro" id="IPR012337">
    <property type="entry name" value="RNaseH-like_sf"/>
</dbReference>
<feature type="binding site" evidence="10">
    <location>
        <position position="76"/>
    </location>
    <ligand>
        <name>Mg(2+)</name>
        <dbReference type="ChEBI" id="CHEBI:18420"/>
        <label>1</label>
    </ligand>
</feature>
<comment type="catalytic activity">
    <reaction evidence="1 10">
        <text>Endonucleolytic cleavage to 5'-phosphomonoester.</text>
        <dbReference type="EC" id="3.1.26.4"/>
    </reaction>
</comment>
<sequence>MHSTPEPEISETTPRGTALSVLVRRHATIHTDGSCAGGMGFGGWAATIRVTMEDGSVGPPLVLTGGASATTNNRMEMLAAIEALKAYSDGAATVVSDSQYLIRGITEWVRPWKSRGWKNAEGRKVRNRDLWKELEALTTGRQIAWVWVKGHAGHRENEEVDALASAAALQARRAGDRG</sequence>
<dbReference type="InterPro" id="IPR036397">
    <property type="entry name" value="RNaseH_sf"/>
</dbReference>
<proteinExistence type="inferred from homology"/>
<dbReference type="CDD" id="cd09278">
    <property type="entry name" value="RNase_HI_prokaryote_like"/>
    <property type="match status" value="1"/>
</dbReference>
<feature type="binding site" evidence="10">
    <location>
        <position position="161"/>
    </location>
    <ligand>
        <name>Mg(2+)</name>
        <dbReference type="ChEBI" id="CHEBI:18420"/>
        <label>2</label>
    </ligand>
</feature>
<evidence type="ECO:0000313" key="13">
    <source>
        <dbReference type="Proteomes" id="UP000531216"/>
    </source>
</evidence>
<gene>
    <name evidence="10" type="primary">rnhA</name>
    <name evidence="12" type="ORF">GGR05_003955</name>
</gene>
<dbReference type="PANTHER" id="PTHR10642:SF26">
    <property type="entry name" value="RIBONUCLEASE H1"/>
    <property type="match status" value="1"/>
</dbReference>
<dbReference type="GO" id="GO:0004523">
    <property type="term" value="F:RNA-DNA hybrid ribonuclease activity"/>
    <property type="evidence" value="ECO:0007669"/>
    <property type="project" value="UniProtKB-UniRule"/>
</dbReference>
<evidence type="ECO:0000256" key="8">
    <source>
        <dbReference type="ARBA" id="ARBA00022801"/>
    </source>
</evidence>
<accession>A0A7W6FX68</accession>
<feature type="binding site" evidence="10">
    <location>
        <position position="32"/>
    </location>
    <ligand>
        <name>Mg(2+)</name>
        <dbReference type="ChEBI" id="CHEBI:18420"/>
        <label>2</label>
    </ligand>
</feature>
<keyword evidence="5 10" id="KW-0540">Nuclease</keyword>
<evidence type="ECO:0000256" key="5">
    <source>
        <dbReference type="ARBA" id="ARBA00022722"/>
    </source>
</evidence>
<evidence type="ECO:0000256" key="9">
    <source>
        <dbReference type="ARBA" id="ARBA00022842"/>
    </source>
</evidence>
<keyword evidence="10" id="KW-0963">Cytoplasm</keyword>
<dbReference type="Gene3D" id="3.30.420.10">
    <property type="entry name" value="Ribonuclease H-like superfamily/Ribonuclease H"/>
    <property type="match status" value="1"/>
</dbReference>
<keyword evidence="9 10" id="KW-0460">Magnesium</keyword>
<evidence type="ECO:0000256" key="10">
    <source>
        <dbReference type="HAMAP-Rule" id="MF_00042"/>
    </source>
</evidence>
<dbReference type="GO" id="GO:0005737">
    <property type="term" value="C:cytoplasm"/>
    <property type="evidence" value="ECO:0007669"/>
    <property type="project" value="UniProtKB-SubCell"/>
</dbReference>
<keyword evidence="6 10" id="KW-0479">Metal-binding</keyword>
<protein>
    <recommendedName>
        <fullName evidence="4 10">Ribonuclease H</fullName>
        <shortName evidence="10">RNase H</shortName>
        <ecNumber evidence="4 10">3.1.26.4</ecNumber>
    </recommendedName>
</protein>
<comment type="cofactor">
    <cofactor evidence="10">
        <name>Mg(2+)</name>
        <dbReference type="ChEBI" id="CHEBI:18420"/>
    </cofactor>
    <text evidence="10">Binds 1 Mg(2+) ion per subunit. May bind a second metal ion at a regulatory site, or after substrate binding.</text>
</comment>
<comment type="subunit">
    <text evidence="3 10">Monomer.</text>
</comment>
<dbReference type="InterPro" id="IPR002156">
    <property type="entry name" value="RNaseH_domain"/>
</dbReference>
<organism evidence="12 13">
    <name type="scientific">Aureimonas phyllosphaerae</name>
    <dbReference type="NCBI Taxonomy" id="1166078"/>
    <lineage>
        <taxon>Bacteria</taxon>
        <taxon>Pseudomonadati</taxon>
        <taxon>Pseudomonadota</taxon>
        <taxon>Alphaproteobacteria</taxon>
        <taxon>Hyphomicrobiales</taxon>
        <taxon>Aurantimonadaceae</taxon>
        <taxon>Aureimonas</taxon>
    </lineage>
</organism>
<dbReference type="InterPro" id="IPR050092">
    <property type="entry name" value="RNase_H"/>
</dbReference>
<evidence type="ECO:0000256" key="1">
    <source>
        <dbReference type="ARBA" id="ARBA00000077"/>
    </source>
</evidence>
<dbReference type="Pfam" id="PF00075">
    <property type="entry name" value="RNase_H"/>
    <property type="match status" value="1"/>
</dbReference>
<dbReference type="Proteomes" id="UP000531216">
    <property type="component" value="Unassembled WGS sequence"/>
</dbReference>
<feature type="binding site" evidence="10">
    <location>
        <position position="32"/>
    </location>
    <ligand>
        <name>Mg(2+)</name>
        <dbReference type="ChEBI" id="CHEBI:18420"/>
        <label>1</label>
    </ligand>
</feature>
<feature type="domain" description="RNase H type-1" evidence="11">
    <location>
        <begin position="23"/>
        <end position="169"/>
    </location>
</feature>
<dbReference type="PANTHER" id="PTHR10642">
    <property type="entry name" value="RIBONUCLEASE H1"/>
    <property type="match status" value="1"/>
</dbReference>
<evidence type="ECO:0000256" key="2">
    <source>
        <dbReference type="ARBA" id="ARBA00005300"/>
    </source>
</evidence>
<evidence type="ECO:0000256" key="7">
    <source>
        <dbReference type="ARBA" id="ARBA00022759"/>
    </source>
</evidence>
<evidence type="ECO:0000256" key="6">
    <source>
        <dbReference type="ARBA" id="ARBA00022723"/>
    </source>
</evidence>
<dbReference type="EMBL" id="JACIDO010000011">
    <property type="protein sequence ID" value="MBB3937787.1"/>
    <property type="molecule type" value="Genomic_DNA"/>
</dbReference>
<comment type="caution">
    <text evidence="12">The sequence shown here is derived from an EMBL/GenBank/DDBJ whole genome shotgun (WGS) entry which is preliminary data.</text>
</comment>
<dbReference type="GO" id="GO:0000287">
    <property type="term" value="F:magnesium ion binding"/>
    <property type="evidence" value="ECO:0007669"/>
    <property type="project" value="UniProtKB-UniRule"/>
</dbReference>
<evidence type="ECO:0000259" key="11">
    <source>
        <dbReference type="PROSITE" id="PS50879"/>
    </source>
</evidence>
<dbReference type="InterPro" id="IPR022892">
    <property type="entry name" value="RNaseHI"/>
</dbReference>
<name>A0A7W6FX68_9HYPH</name>
<keyword evidence="13" id="KW-1185">Reference proteome</keyword>
<evidence type="ECO:0000313" key="12">
    <source>
        <dbReference type="EMBL" id="MBB3937787.1"/>
    </source>
</evidence>
<comment type="subcellular location">
    <subcellularLocation>
        <location evidence="10">Cytoplasm</location>
    </subcellularLocation>
</comment>
<dbReference type="HAMAP" id="MF_00042">
    <property type="entry name" value="RNase_H"/>
    <property type="match status" value="1"/>
</dbReference>
<keyword evidence="8 10" id="KW-0378">Hydrolase</keyword>
<reference evidence="12 13" key="1">
    <citation type="submission" date="2020-08" db="EMBL/GenBank/DDBJ databases">
        <title>Genomic Encyclopedia of Type Strains, Phase IV (KMG-IV): sequencing the most valuable type-strain genomes for metagenomic binning, comparative biology and taxonomic classification.</title>
        <authorList>
            <person name="Goeker M."/>
        </authorList>
    </citation>
    <scope>NUCLEOTIDE SEQUENCE [LARGE SCALE GENOMIC DNA]</scope>
    <source>
        <strain evidence="12 13">DSM 25024</strain>
    </source>
</reference>
<keyword evidence="7 10" id="KW-0255">Endonuclease</keyword>
<comment type="similarity">
    <text evidence="2 10">Belongs to the RNase H family.</text>
</comment>